<evidence type="ECO:0000313" key="1">
    <source>
        <dbReference type="EMBL" id="MEE7494722.1"/>
    </source>
</evidence>
<organism evidence="1 2">
    <name type="scientific">Methylobacterium oryzae</name>
    <dbReference type="NCBI Taxonomy" id="334852"/>
    <lineage>
        <taxon>Bacteria</taxon>
        <taxon>Pseudomonadati</taxon>
        <taxon>Pseudomonadota</taxon>
        <taxon>Alphaproteobacteria</taxon>
        <taxon>Hyphomicrobiales</taxon>
        <taxon>Methylobacteriaceae</taxon>
        <taxon>Methylobacterium</taxon>
    </lineage>
</organism>
<protein>
    <submittedName>
        <fullName evidence="1">Uncharacterized protein</fullName>
    </submittedName>
</protein>
<proteinExistence type="predicted"/>
<accession>A0ABU7TXX2</accession>
<dbReference type="RefSeq" id="WP_331304639.1">
    <property type="nucleotide sequence ID" value="NZ_MLCA01000017.1"/>
</dbReference>
<dbReference type="EMBL" id="MLCA01000017">
    <property type="protein sequence ID" value="MEE7494722.1"/>
    <property type="molecule type" value="Genomic_DNA"/>
</dbReference>
<keyword evidence="2" id="KW-1185">Reference proteome</keyword>
<comment type="caution">
    <text evidence="1">The sequence shown here is derived from an EMBL/GenBank/DDBJ whole genome shotgun (WGS) entry which is preliminary data.</text>
</comment>
<name>A0ABU7TXX2_9HYPH</name>
<reference evidence="1 2" key="1">
    <citation type="journal article" date="2012" name="Genet. Mol. Biol.">
        <title>Analysis of 16S rRNA and mxaF genes revealing insights into Methylobacterium niche-specific plant association.</title>
        <authorList>
            <person name="Dourado M.N."/>
            <person name="Andreote F.D."/>
            <person name="Dini-Andreote F."/>
            <person name="Conti R."/>
            <person name="Araujo J.M."/>
            <person name="Araujo W.L."/>
        </authorList>
    </citation>
    <scope>NUCLEOTIDE SEQUENCE [LARGE SCALE GENOMIC DNA]</scope>
    <source>
        <strain evidence="1 2">TC3-10</strain>
    </source>
</reference>
<dbReference type="Proteomes" id="UP001355206">
    <property type="component" value="Unassembled WGS sequence"/>
</dbReference>
<gene>
    <name evidence="1" type="ORF">MOTC310_31655</name>
</gene>
<sequence>MSAGDAVPGSDALRVLYGRVDPVPEGPPAPGRRRACLCVEVGEADAVAAAERWMLAHAGQLTCVRSTGCGCCVIGWDVEGPAALIDTLPAALGAASDWSGPATAPRRAPIAWGRRIWDRCVRRGRDAAATRPGRGA</sequence>
<evidence type="ECO:0000313" key="2">
    <source>
        <dbReference type="Proteomes" id="UP001355206"/>
    </source>
</evidence>